<keyword evidence="4" id="KW-0547">Nucleotide-binding</keyword>
<organism evidence="11 12">
    <name type="scientific">Patella caerulea</name>
    <name type="common">Rayed Mediterranean limpet</name>
    <dbReference type="NCBI Taxonomy" id="87958"/>
    <lineage>
        <taxon>Eukaryota</taxon>
        <taxon>Metazoa</taxon>
        <taxon>Spiralia</taxon>
        <taxon>Lophotrochozoa</taxon>
        <taxon>Mollusca</taxon>
        <taxon>Gastropoda</taxon>
        <taxon>Patellogastropoda</taxon>
        <taxon>Patelloidea</taxon>
        <taxon>Patellidae</taxon>
        <taxon>Patella</taxon>
    </lineage>
</organism>
<dbReference type="GO" id="GO:0004674">
    <property type="term" value="F:protein serine/threonine kinase activity"/>
    <property type="evidence" value="ECO:0007669"/>
    <property type="project" value="UniProtKB-KW"/>
</dbReference>
<evidence type="ECO:0000256" key="1">
    <source>
        <dbReference type="ARBA" id="ARBA00012513"/>
    </source>
</evidence>
<gene>
    <name evidence="11" type="ORF">SNE40_016941</name>
</gene>
<feature type="region of interest" description="Disordered" evidence="9">
    <location>
        <begin position="1"/>
        <end position="43"/>
    </location>
</feature>
<proteinExistence type="predicted"/>
<keyword evidence="6" id="KW-0067">ATP-binding</keyword>
<keyword evidence="5" id="KW-0418">Kinase</keyword>
<dbReference type="InterPro" id="IPR024678">
    <property type="entry name" value="Kinase_OSR1/WNK_CCT"/>
</dbReference>
<comment type="caution">
    <text evidence="11">The sequence shown here is derived from an EMBL/GenBank/DDBJ whole genome shotgun (WGS) entry which is preliminary data.</text>
</comment>
<protein>
    <recommendedName>
        <fullName evidence="1">non-specific serine/threonine protein kinase</fullName>
        <ecNumber evidence="1">2.7.11.1</ecNumber>
    </recommendedName>
</protein>
<accession>A0AAN8PKI5</accession>
<dbReference type="Proteomes" id="UP001347796">
    <property type="component" value="Unassembled WGS sequence"/>
</dbReference>
<evidence type="ECO:0000256" key="9">
    <source>
        <dbReference type="SAM" id="MobiDB-lite"/>
    </source>
</evidence>
<evidence type="ECO:0000256" key="7">
    <source>
        <dbReference type="ARBA" id="ARBA00047899"/>
    </source>
</evidence>
<dbReference type="AlphaFoldDB" id="A0AAN8PKI5"/>
<evidence type="ECO:0000313" key="12">
    <source>
        <dbReference type="Proteomes" id="UP001347796"/>
    </source>
</evidence>
<feature type="domain" description="Serine/threonine-protein kinase OSR1/WNK CCT" evidence="10">
    <location>
        <begin position="98"/>
        <end position="152"/>
    </location>
</feature>
<evidence type="ECO:0000256" key="8">
    <source>
        <dbReference type="ARBA" id="ARBA00048679"/>
    </source>
</evidence>
<name>A0AAN8PKI5_PATCE</name>
<keyword evidence="3" id="KW-0808">Transferase</keyword>
<comment type="catalytic activity">
    <reaction evidence="7">
        <text>L-threonyl-[protein] + ATP = O-phospho-L-threonyl-[protein] + ADP + H(+)</text>
        <dbReference type="Rhea" id="RHEA:46608"/>
        <dbReference type="Rhea" id="RHEA-COMP:11060"/>
        <dbReference type="Rhea" id="RHEA-COMP:11605"/>
        <dbReference type="ChEBI" id="CHEBI:15378"/>
        <dbReference type="ChEBI" id="CHEBI:30013"/>
        <dbReference type="ChEBI" id="CHEBI:30616"/>
        <dbReference type="ChEBI" id="CHEBI:61977"/>
        <dbReference type="ChEBI" id="CHEBI:456216"/>
        <dbReference type="EC" id="2.7.11.1"/>
    </reaction>
</comment>
<comment type="catalytic activity">
    <reaction evidence="8">
        <text>L-seryl-[protein] + ATP = O-phospho-L-seryl-[protein] + ADP + H(+)</text>
        <dbReference type="Rhea" id="RHEA:17989"/>
        <dbReference type="Rhea" id="RHEA-COMP:9863"/>
        <dbReference type="Rhea" id="RHEA-COMP:11604"/>
        <dbReference type="ChEBI" id="CHEBI:15378"/>
        <dbReference type="ChEBI" id="CHEBI:29999"/>
        <dbReference type="ChEBI" id="CHEBI:30616"/>
        <dbReference type="ChEBI" id="CHEBI:83421"/>
        <dbReference type="ChEBI" id="CHEBI:456216"/>
        <dbReference type="EC" id="2.7.11.1"/>
    </reaction>
</comment>
<sequence length="194" mass="21652">MEPEIRVKKMSLPARPKSSEEFVAPQPGGRRASVDVRPNQLPLDKLPGFKPSIIREQLAKPPVTREQLATIPASSGEYTEDKDIEQRGSQLPPGATPIVLRLRNEKRELNIIRFLFIEGEDTVEAVSQELVEVGLVNRKDGVVISNNLRKILEDKPNRKHRVFYLYSGSQEVPCDTKLIGFAKLSLADPGVGFT</sequence>
<evidence type="ECO:0000256" key="2">
    <source>
        <dbReference type="ARBA" id="ARBA00022527"/>
    </source>
</evidence>
<evidence type="ECO:0000256" key="4">
    <source>
        <dbReference type="ARBA" id="ARBA00022741"/>
    </source>
</evidence>
<reference evidence="11 12" key="1">
    <citation type="submission" date="2024-01" db="EMBL/GenBank/DDBJ databases">
        <title>The genome of the rayed Mediterranean limpet Patella caerulea (Linnaeus, 1758).</title>
        <authorList>
            <person name="Anh-Thu Weber A."/>
            <person name="Halstead-Nussloch G."/>
        </authorList>
    </citation>
    <scope>NUCLEOTIDE SEQUENCE [LARGE SCALE GENOMIC DNA]</scope>
    <source>
        <strain evidence="11">AATW-2023a</strain>
        <tissue evidence="11">Whole specimen</tissue>
    </source>
</reference>
<keyword evidence="2" id="KW-0723">Serine/threonine-protein kinase</keyword>
<dbReference type="GO" id="GO:0005524">
    <property type="term" value="F:ATP binding"/>
    <property type="evidence" value="ECO:0007669"/>
    <property type="project" value="UniProtKB-KW"/>
</dbReference>
<evidence type="ECO:0000256" key="5">
    <source>
        <dbReference type="ARBA" id="ARBA00022777"/>
    </source>
</evidence>
<dbReference type="Gene3D" id="3.10.20.90">
    <property type="entry name" value="Phosphatidylinositol 3-kinase Catalytic Subunit, Chain A, domain 1"/>
    <property type="match status" value="1"/>
</dbReference>
<keyword evidence="12" id="KW-1185">Reference proteome</keyword>
<evidence type="ECO:0000256" key="6">
    <source>
        <dbReference type="ARBA" id="ARBA00022840"/>
    </source>
</evidence>
<evidence type="ECO:0000313" key="11">
    <source>
        <dbReference type="EMBL" id="KAK6173501.1"/>
    </source>
</evidence>
<dbReference type="Pfam" id="PF12202">
    <property type="entry name" value="OSR1_C"/>
    <property type="match status" value="1"/>
</dbReference>
<dbReference type="EMBL" id="JAZGQO010000011">
    <property type="protein sequence ID" value="KAK6173501.1"/>
    <property type="molecule type" value="Genomic_DNA"/>
</dbReference>
<evidence type="ECO:0000256" key="3">
    <source>
        <dbReference type="ARBA" id="ARBA00022679"/>
    </source>
</evidence>
<feature type="region of interest" description="Disordered" evidence="9">
    <location>
        <begin position="71"/>
        <end position="91"/>
    </location>
</feature>
<evidence type="ECO:0000259" key="10">
    <source>
        <dbReference type="Pfam" id="PF12202"/>
    </source>
</evidence>
<dbReference type="EC" id="2.7.11.1" evidence="1"/>